<feature type="region of interest" description="Disordered" evidence="1">
    <location>
        <begin position="185"/>
        <end position="204"/>
    </location>
</feature>
<reference evidence="4" key="1">
    <citation type="submission" date="2016-10" db="EMBL/GenBank/DDBJ databases">
        <authorList>
            <person name="Varghese N."/>
            <person name="Submissions S."/>
        </authorList>
    </citation>
    <scope>NUCLEOTIDE SEQUENCE [LARGE SCALE GENOMIC DNA]</scope>
    <source>
        <strain evidence="4">DSM 44526</strain>
    </source>
</reference>
<dbReference type="EMBL" id="FNCF01000003">
    <property type="protein sequence ID" value="SDG23330.1"/>
    <property type="molecule type" value="Genomic_DNA"/>
</dbReference>
<evidence type="ECO:0000313" key="4">
    <source>
        <dbReference type="Proteomes" id="UP000198863"/>
    </source>
</evidence>
<sequence length="204" mass="20123">MRARSRLLLALGPAALAVAAGTASPAQAAPSSGPVGYVVGHHAEAQVLLADGRQASVVVDEYASGGPSGGRWSEVAVVVACESSRDCATGGEAYLDLDGDVLTVTPGLGRTTLPPVQMTLSGWTDRGATQVQTTVTVSAVLTATGPLAATTTRGSDCASPSSTPCRSLTVVTSRPVSAAVTLGGATSNGTGTVSSTRTVSVAAR</sequence>
<keyword evidence="2" id="KW-0732">Signal</keyword>
<feature type="chain" id="PRO_5011506537" description="Neocarzinostatin family protein" evidence="2">
    <location>
        <begin position="29"/>
        <end position="204"/>
    </location>
</feature>
<evidence type="ECO:0000256" key="2">
    <source>
        <dbReference type="SAM" id="SignalP"/>
    </source>
</evidence>
<evidence type="ECO:0000313" key="3">
    <source>
        <dbReference type="EMBL" id="SDG23330.1"/>
    </source>
</evidence>
<organism evidence="3 4">
    <name type="scientific">Klenkia brasiliensis</name>
    <dbReference type="NCBI Taxonomy" id="333142"/>
    <lineage>
        <taxon>Bacteria</taxon>
        <taxon>Bacillati</taxon>
        <taxon>Actinomycetota</taxon>
        <taxon>Actinomycetes</taxon>
        <taxon>Geodermatophilales</taxon>
        <taxon>Geodermatophilaceae</taxon>
        <taxon>Klenkia</taxon>
    </lineage>
</organism>
<dbReference type="Proteomes" id="UP000198863">
    <property type="component" value="Unassembled WGS sequence"/>
</dbReference>
<evidence type="ECO:0008006" key="5">
    <source>
        <dbReference type="Google" id="ProtNLM"/>
    </source>
</evidence>
<name>A0A1G7SM62_9ACTN</name>
<proteinExistence type="predicted"/>
<dbReference type="AlphaFoldDB" id="A0A1G7SM62"/>
<feature type="signal peptide" evidence="2">
    <location>
        <begin position="1"/>
        <end position="28"/>
    </location>
</feature>
<protein>
    <recommendedName>
        <fullName evidence="5">Neocarzinostatin family protein</fullName>
    </recommendedName>
</protein>
<gene>
    <name evidence="3" type="ORF">SAMN05660324_2056</name>
</gene>
<accession>A0A1G7SM62</accession>
<dbReference type="OrthoDB" id="9934579at2"/>
<dbReference type="RefSeq" id="WP_091062142.1">
    <property type="nucleotide sequence ID" value="NZ_FNCF01000003.1"/>
</dbReference>
<evidence type="ECO:0000256" key="1">
    <source>
        <dbReference type="SAM" id="MobiDB-lite"/>
    </source>
</evidence>
<keyword evidence="4" id="KW-1185">Reference proteome</keyword>